<dbReference type="UniPathway" id="UPA00034">
    <property type="reaction ID" value="UER00021"/>
</dbReference>
<dbReference type="HAMAP" id="MF_01690">
    <property type="entry name" value="DapE"/>
    <property type="match status" value="1"/>
</dbReference>
<dbReference type="FunFam" id="3.40.630.10:FF:000005">
    <property type="entry name" value="Succinyl-diaminopimelate desuccinylase"/>
    <property type="match status" value="1"/>
</dbReference>
<evidence type="ECO:0000256" key="7">
    <source>
        <dbReference type="ARBA" id="ARBA00022723"/>
    </source>
</evidence>
<dbReference type="Pfam" id="PF01546">
    <property type="entry name" value="Peptidase_M20"/>
    <property type="match status" value="1"/>
</dbReference>
<dbReference type="Proteomes" id="UP000295830">
    <property type="component" value="Unassembled WGS sequence"/>
</dbReference>
<feature type="binding site" evidence="15">
    <location>
        <position position="70"/>
    </location>
    <ligand>
        <name>Zn(2+)</name>
        <dbReference type="ChEBI" id="CHEBI:29105"/>
        <label>1</label>
    </ligand>
</feature>
<dbReference type="GO" id="GO:0019877">
    <property type="term" value="P:diaminopimelate biosynthetic process"/>
    <property type="evidence" value="ECO:0007669"/>
    <property type="project" value="UniProtKB-UniRule"/>
</dbReference>
<feature type="binding site" evidence="15">
    <location>
        <position position="352"/>
    </location>
    <ligand>
        <name>Zn(2+)</name>
        <dbReference type="ChEBI" id="CHEBI:29105"/>
        <label>2</label>
    </ligand>
</feature>
<comment type="function">
    <text evidence="15">Catalyzes the hydrolysis of N-succinyl-L,L-diaminopimelic acid (SDAP), forming succinate and LL-2,6-diaminopimelate (DAP), an intermediate involved in the bacterial biosynthesis of lysine and meso-diaminopimelic acid, an essential component of bacterial cell walls.</text>
</comment>
<dbReference type="AlphaFoldDB" id="A0A4R7K034"/>
<evidence type="ECO:0000256" key="1">
    <source>
        <dbReference type="ARBA" id="ARBA00005130"/>
    </source>
</evidence>
<feature type="active site" evidence="15">
    <location>
        <position position="72"/>
    </location>
</feature>
<dbReference type="RefSeq" id="WP_133735289.1">
    <property type="nucleotide sequence ID" value="NZ_SOAX01000002.1"/>
</dbReference>
<gene>
    <name evidence="15" type="primary">dapE</name>
    <name evidence="17" type="ORF">DES49_1017</name>
</gene>
<keyword evidence="12 15" id="KW-0170">Cobalt</keyword>
<evidence type="ECO:0000313" key="18">
    <source>
        <dbReference type="Proteomes" id="UP000295830"/>
    </source>
</evidence>
<evidence type="ECO:0000256" key="6">
    <source>
        <dbReference type="ARBA" id="ARBA00022605"/>
    </source>
</evidence>
<comment type="cofactor">
    <cofactor evidence="15">
        <name>Zn(2+)</name>
        <dbReference type="ChEBI" id="CHEBI:29105"/>
    </cofactor>
    <cofactor evidence="15">
        <name>Co(2+)</name>
        <dbReference type="ChEBI" id="CHEBI:48828"/>
    </cofactor>
    <text evidence="15">Binds 2 Zn(2+) or Co(2+) ions per subunit.</text>
</comment>
<dbReference type="EMBL" id="SOAX01000002">
    <property type="protein sequence ID" value="TDT43203.1"/>
    <property type="molecule type" value="Genomic_DNA"/>
</dbReference>
<organism evidence="17 18">
    <name type="scientific">Halospina denitrificans</name>
    <dbReference type="NCBI Taxonomy" id="332522"/>
    <lineage>
        <taxon>Bacteria</taxon>
        <taxon>Pseudomonadati</taxon>
        <taxon>Pseudomonadota</taxon>
        <taxon>Gammaproteobacteria</taxon>
        <taxon>Halospina</taxon>
    </lineage>
</organism>
<evidence type="ECO:0000313" key="17">
    <source>
        <dbReference type="EMBL" id="TDT43203.1"/>
    </source>
</evidence>
<dbReference type="InterPro" id="IPR001261">
    <property type="entry name" value="ArgE/DapE_CS"/>
</dbReference>
<keyword evidence="18" id="KW-1185">Reference proteome</keyword>
<dbReference type="GO" id="GO:0006526">
    <property type="term" value="P:L-arginine biosynthetic process"/>
    <property type="evidence" value="ECO:0007669"/>
    <property type="project" value="TreeGrafter"/>
</dbReference>
<sequence>MTEQDAPTLALARELISRRSVTPDDAGCQPLLTERLEPLGFLAERYRYGDVDNLWLRRGEGQPLFVFAGHTDVVPPGPEDQWQTPPFEPTDRDGYLYGRGAADMKGSVAAFVCAVERFVAANPDHQGSIALLLTSDEEGPAQDGTKRVVEALTEKGIQPDWCLVGEPSSTNQVGDTIKNGRRGSLSATLTIKGTQGHVAYPQFADNPVHRAAPALTDLVNTEWDTGNTYFPPTSFQITNLRAGEGANNVVPGSVEVAFNFRYSTETSADALKERVALLLERHRLDYDIEWHLSGTPFLTDEGNLIDAATEVIRDRVGISPHLSTAGGTSDGRFIAPTGAQVVELGPVNATIHKVNECVKTEDLEALSGIYEGILEKLLG</sequence>
<dbReference type="GO" id="GO:0009014">
    <property type="term" value="F:succinyl-diaminopimelate desuccinylase activity"/>
    <property type="evidence" value="ECO:0007669"/>
    <property type="project" value="UniProtKB-UniRule"/>
</dbReference>
<proteinExistence type="inferred from homology"/>
<comment type="caution">
    <text evidence="17">The sequence shown here is derived from an EMBL/GenBank/DDBJ whole genome shotgun (WGS) entry which is preliminary data.</text>
</comment>
<feature type="active site" description="Proton acceptor" evidence="15">
    <location>
        <position position="137"/>
    </location>
</feature>
<comment type="catalytic activity">
    <reaction evidence="14 15">
        <text>N-succinyl-(2S,6S)-2,6-diaminopimelate + H2O = (2S,6S)-2,6-diaminopimelate + succinate</text>
        <dbReference type="Rhea" id="RHEA:22608"/>
        <dbReference type="ChEBI" id="CHEBI:15377"/>
        <dbReference type="ChEBI" id="CHEBI:30031"/>
        <dbReference type="ChEBI" id="CHEBI:57609"/>
        <dbReference type="ChEBI" id="CHEBI:58087"/>
        <dbReference type="EC" id="3.5.1.18"/>
    </reaction>
</comment>
<dbReference type="GO" id="GO:0008270">
    <property type="term" value="F:zinc ion binding"/>
    <property type="evidence" value="ECO:0007669"/>
    <property type="project" value="UniProtKB-UniRule"/>
</dbReference>
<dbReference type="InterPro" id="IPR011650">
    <property type="entry name" value="Peptidase_M20_dimer"/>
</dbReference>
<dbReference type="Gene3D" id="3.40.630.10">
    <property type="entry name" value="Zn peptidases"/>
    <property type="match status" value="2"/>
</dbReference>
<evidence type="ECO:0000256" key="4">
    <source>
        <dbReference type="ARBA" id="ARBA00011921"/>
    </source>
</evidence>
<evidence type="ECO:0000256" key="2">
    <source>
        <dbReference type="ARBA" id="ARBA00006746"/>
    </source>
</evidence>
<dbReference type="NCBIfam" id="TIGR01246">
    <property type="entry name" value="dapE_proteo"/>
    <property type="match status" value="1"/>
</dbReference>
<feature type="binding site" evidence="15">
    <location>
        <position position="103"/>
    </location>
    <ligand>
        <name>Zn(2+)</name>
        <dbReference type="ChEBI" id="CHEBI:29105"/>
        <label>1</label>
    </ligand>
</feature>
<evidence type="ECO:0000256" key="13">
    <source>
        <dbReference type="ARBA" id="ARBA00031891"/>
    </source>
</evidence>
<name>A0A4R7K034_9GAMM</name>
<keyword evidence="10 15" id="KW-0220">Diaminopimelate biosynthesis</keyword>
<evidence type="ECO:0000256" key="12">
    <source>
        <dbReference type="ARBA" id="ARBA00023285"/>
    </source>
</evidence>
<dbReference type="PROSITE" id="PS00759">
    <property type="entry name" value="ARGE_DAPE_CPG2_2"/>
    <property type="match status" value="1"/>
</dbReference>
<dbReference type="CDD" id="cd03891">
    <property type="entry name" value="M20_DapE_proteobac"/>
    <property type="match status" value="1"/>
</dbReference>
<evidence type="ECO:0000256" key="15">
    <source>
        <dbReference type="HAMAP-Rule" id="MF_01690"/>
    </source>
</evidence>
<comment type="similarity">
    <text evidence="2 15">Belongs to the peptidase M20A family. DapE subfamily.</text>
</comment>
<evidence type="ECO:0000256" key="9">
    <source>
        <dbReference type="ARBA" id="ARBA00022833"/>
    </source>
</evidence>
<feature type="domain" description="Peptidase M20 dimerisation" evidence="16">
    <location>
        <begin position="179"/>
        <end position="285"/>
    </location>
</feature>
<protein>
    <recommendedName>
        <fullName evidence="5 15">Succinyl-diaminopimelate desuccinylase</fullName>
        <shortName evidence="15">SDAP desuccinylase</shortName>
        <ecNumber evidence="4 15">3.5.1.18</ecNumber>
    </recommendedName>
    <alternativeName>
        <fullName evidence="13 15">N-succinyl-LL-2,6-diaminoheptanedioate amidohydrolase</fullName>
    </alternativeName>
</protein>
<keyword evidence="8 15" id="KW-0378">Hydrolase</keyword>
<feature type="binding site" evidence="15">
    <location>
        <position position="138"/>
    </location>
    <ligand>
        <name>Zn(2+)</name>
        <dbReference type="ChEBI" id="CHEBI:29105"/>
        <label>2</label>
    </ligand>
</feature>
<keyword evidence="6 15" id="KW-0028">Amino-acid biosynthesis</keyword>
<dbReference type="EC" id="3.5.1.18" evidence="4 15"/>
<keyword evidence="7 15" id="KW-0479">Metal-binding</keyword>
<evidence type="ECO:0000259" key="16">
    <source>
        <dbReference type="Pfam" id="PF07687"/>
    </source>
</evidence>
<dbReference type="Pfam" id="PF07687">
    <property type="entry name" value="M20_dimer"/>
    <property type="match status" value="1"/>
</dbReference>
<evidence type="ECO:0000256" key="11">
    <source>
        <dbReference type="ARBA" id="ARBA00023154"/>
    </source>
</evidence>
<accession>A0A4R7K034</accession>
<evidence type="ECO:0000256" key="8">
    <source>
        <dbReference type="ARBA" id="ARBA00022801"/>
    </source>
</evidence>
<dbReference type="SUPFAM" id="SSF53187">
    <property type="entry name" value="Zn-dependent exopeptidases"/>
    <property type="match status" value="1"/>
</dbReference>
<dbReference type="InterPro" id="IPR005941">
    <property type="entry name" value="DapE_proteobac"/>
</dbReference>
<dbReference type="GO" id="GO:0008777">
    <property type="term" value="F:acetylornithine deacetylase activity"/>
    <property type="evidence" value="ECO:0007669"/>
    <property type="project" value="TreeGrafter"/>
</dbReference>
<keyword evidence="9 15" id="KW-0862">Zinc</keyword>
<dbReference type="GO" id="GO:0050897">
    <property type="term" value="F:cobalt ion binding"/>
    <property type="evidence" value="ECO:0007669"/>
    <property type="project" value="UniProtKB-UniRule"/>
</dbReference>
<dbReference type="OrthoDB" id="9809784at2"/>
<dbReference type="InterPro" id="IPR036264">
    <property type="entry name" value="Bact_exopeptidase_dim_dom"/>
</dbReference>
<comment type="pathway">
    <text evidence="1 15">Amino-acid biosynthesis; L-lysine biosynthesis via DAP pathway; LL-2,6-diaminopimelate from (S)-tetrahydrodipicolinate (succinylase route): step 3/3.</text>
</comment>
<evidence type="ECO:0000256" key="5">
    <source>
        <dbReference type="ARBA" id="ARBA00022391"/>
    </source>
</evidence>
<feature type="binding site" evidence="15">
    <location>
        <position position="103"/>
    </location>
    <ligand>
        <name>Zn(2+)</name>
        <dbReference type="ChEBI" id="CHEBI:29105"/>
        <label>2</label>
    </ligand>
</feature>
<comment type="subunit">
    <text evidence="3 15">Homodimer.</text>
</comment>
<feature type="binding site" evidence="15">
    <location>
        <position position="166"/>
    </location>
    <ligand>
        <name>Zn(2+)</name>
        <dbReference type="ChEBI" id="CHEBI:29105"/>
        <label>1</label>
    </ligand>
</feature>
<evidence type="ECO:0000256" key="3">
    <source>
        <dbReference type="ARBA" id="ARBA00011738"/>
    </source>
</evidence>
<dbReference type="InterPro" id="IPR002933">
    <property type="entry name" value="Peptidase_M20"/>
</dbReference>
<reference evidence="17 18" key="1">
    <citation type="submission" date="2019-03" db="EMBL/GenBank/DDBJ databases">
        <title>Genomic Encyclopedia of Type Strains, Phase IV (KMG-IV): sequencing the most valuable type-strain genomes for metagenomic binning, comparative biology and taxonomic classification.</title>
        <authorList>
            <person name="Goeker M."/>
        </authorList>
    </citation>
    <scope>NUCLEOTIDE SEQUENCE [LARGE SCALE GENOMIC DNA]</scope>
    <source>
        <strain evidence="17 18">DSM 15505</strain>
    </source>
</reference>
<dbReference type="PANTHER" id="PTHR43808:SF31">
    <property type="entry name" value="N-ACETYL-L-CITRULLINE DEACETYLASE"/>
    <property type="match status" value="1"/>
</dbReference>
<dbReference type="FunFam" id="3.30.70.360:FF:000011">
    <property type="entry name" value="Succinyl-diaminopimelate desuccinylase"/>
    <property type="match status" value="1"/>
</dbReference>
<evidence type="ECO:0000256" key="14">
    <source>
        <dbReference type="ARBA" id="ARBA00051301"/>
    </source>
</evidence>
<dbReference type="PANTHER" id="PTHR43808">
    <property type="entry name" value="ACETYLORNITHINE DEACETYLASE"/>
    <property type="match status" value="1"/>
</dbReference>
<dbReference type="InterPro" id="IPR050072">
    <property type="entry name" value="Peptidase_M20A"/>
</dbReference>
<evidence type="ECO:0000256" key="10">
    <source>
        <dbReference type="ARBA" id="ARBA00022915"/>
    </source>
</evidence>
<dbReference type="SUPFAM" id="SSF55031">
    <property type="entry name" value="Bacterial exopeptidase dimerisation domain"/>
    <property type="match status" value="1"/>
</dbReference>
<dbReference type="NCBIfam" id="NF009557">
    <property type="entry name" value="PRK13009.1"/>
    <property type="match status" value="1"/>
</dbReference>
<dbReference type="GO" id="GO:0009089">
    <property type="term" value="P:lysine biosynthetic process via diaminopimelate"/>
    <property type="evidence" value="ECO:0007669"/>
    <property type="project" value="UniProtKB-UniRule"/>
</dbReference>
<keyword evidence="11 15" id="KW-0457">Lysine biosynthesis</keyword>